<dbReference type="EMBL" id="VSSQ01009531">
    <property type="protein sequence ID" value="MPM41906.1"/>
    <property type="molecule type" value="Genomic_DNA"/>
</dbReference>
<feature type="compositionally biased region" description="Basic and acidic residues" evidence="1">
    <location>
        <begin position="78"/>
        <end position="90"/>
    </location>
</feature>
<reference evidence="2" key="1">
    <citation type="submission" date="2019-08" db="EMBL/GenBank/DDBJ databases">
        <authorList>
            <person name="Kucharzyk K."/>
            <person name="Murdoch R.W."/>
            <person name="Higgins S."/>
            <person name="Loffler F."/>
        </authorList>
    </citation>
    <scope>NUCLEOTIDE SEQUENCE</scope>
</reference>
<evidence type="ECO:0000313" key="2">
    <source>
        <dbReference type="EMBL" id="MPM41906.1"/>
    </source>
</evidence>
<protein>
    <submittedName>
        <fullName evidence="2">Uncharacterized protein</fullName>
    </submittedName>
</protein>
<feature type="compositionally biased region" description="Basic residues" evidence="1">
    <location>
        <begin position="33"/>
        <end position="47"/>
    </location>
</feature>
<sequence length="101" mass="11422">MHGPLPVMKSSGNKKEEHDVRKRLCPSEDDIHKRRLPRHRTRPLHHAAGRDHKKEAAAGKDQGVPAKTEGLEQSAGREGVHSDRPGEFRQGRFRNRPELLG</sequence>
<feature type="compositionally biased region" description="Basic and acidic residues" evidence="1">
    <location>
        <begin position="13"/>
        <end position="32"/>
    </location>
</feature>
<proteinExistence type="predicted"/>
<feature type="region of interest" description="Disordered" evidence="1">
    <location>
        <begin position="1"/>
        <end position="101"/>
    </location>
</feature>
<gene>
    <name evidence="2" type="ORF">SDC9_88566</name>
</gene>
<name>A0A644ZMA5_9ZZZZ</name>
<feature type="compositionally biased region" description="Basic and acidic residues" evidence="1">
    <location>
        <begin position="48"/>
        <end position="58"/>
    </location>
</feature>
<evidence type="ECO:0000256" key="1">
    <source>
        <dbReference type="SAM" id="MobiDB-lite"/>
    </source>
</evidence>
<dbReference type="AlphaFoldDB" id="A0A644ZMA5"/>
<accession>A0A644ZMA5</accession>
<organism evidence="2">
    <name type="scientific">bioreactor metagenome</name>
    <dbReference type="NCBI Taxonomy" id="1076179"/>
    <lineage>
        <taxon>unclassified sequences</taxon>
        <taxon>metagenomes</taxon>
        <taxon>ecological metagenomes</taxon>
    </lineage>
</organism>
<comment type="caution">
    <text evidence="2">The sequence shown here is derived from an EMBL/GenBank/DDBJ whole genome shotgun (WGS) entry which is preliminary data.</text>
</comment>